<name>A0A842I3D7_9RHOB</name>
<proteinExistence type="predicted"/>
<dbReference type="Proteomes" id="UP000555411">
    <property type="component" value="Unassembled WGS sequence"/>
</dbReference>
<dbReference type="EMBL" id="JACLQD010000001">
    <property type="protein sequence ID" value="MBC2834682.1"/>
    <property type="molecule type" value="Genomic_DNA"/>
</dbReference>
<evidence type="ECO:0000313" key="1">
    <source>
        <dbReference type="EMBL" id="MBC2834682.1"/>
    </source>
</evidence>
<protein>
    <submittedName>
        <fullName evidence="1">Helix-turn-helix domain-containing protein</fullName>
    </submittedName>
</protein>
<comment type="caution">
    <text evidence="1">The sequence shown here is derived from an EMBL/GenBank/DDBJ whole genome shotgun (WGS) entry which is preliminary data.</text>
</comment>
<reference evidence="1 2" key="1">
    <citation type="journal article" date="2017" name="Int. J. Syst. Evol. Microbiol.">
        <title>Gemmobacter straminiformis sp. nov., isolated from an artificial fountain.</title>
        <authorList>
            <person name="Kang J.Y."/>
            <person name="Kim M.J."/>
            <person name="Chun J."/>
            <person name="Son K.P."/>
            <person name="Jahng K.Y."/>
        </authorList>
    </citation>
    <scope>NUCLEOTIDE SEQUENCE [LARGE SCALE GENOMIC DNA]</scope>
    <source>
        <strain evidence="1 2">CAM-8</strain>
    </source>
</reference>
<gene>
    <name evidence="1" type="ORF">H7F16_04140</name>
</gene>
<organism evidence="1 2">
    <name type="scientific">Paragemmobacter straminiformis</name>
    <dbReference type="NCBI Taxonomy" id="2045119"/>
    <lineage>
        <taxon>Bacteria</taxon>
        <taxon>Pseudomonadati</taxon>
        <taxon>Pseudomonadota</taxon>
        <taxon>Alphaproteobacteria</taxon>
        <taxon>Rhodobacterales</taxon>
        <taxon>Paracoccaceae</taxon>
        <taxon>Paragemmobacter</taxon>
    </lineage>
</organism>
<sequence>MALGEDEAVRFFVAFGGAELYIARDPKGRGMVERELGVETARRLADLADRVHLPRRVPMPKPWLAQLWKSQGLPVAEIARRLHASDVAVRRWLAAVPASTDAAPDSRQMRLF</sequence>
<dbReference type="AlphaFoldDB" id="A0A842I3D7"/>
<keyword evidence="2" id="KW-1185">Reference proteome</keyword>
<accession>A0A842I3D7</accession>
<evidence type="ECO:0000313" key="2">
    <source>
        <dbReference type="Proteomes" id="UP000555411"/>
    </source>
</evidence>